<dbReference type="InterPro" id="IPR027417">
    <property type="entry name" value="P-loop_NTPase"/>
</dbReference>
<gene>
    <name evidence="2" type="ORF">THAPSDRAFT_24066</name>
</gene>
<organism evidence="2 3">
    <name type="scientific">Thalassiosira pseudonana</name>
    <name type="common">Marine diatom</name>
    <name type="synonym">Cyclotella nana</name>
    <dbReference type="NCBI Taxonomy" id="35128"/>
    <lineage>
        <taxon>Eukaryota</taxon>
        <taxon>Sar</taxon>
        <taxon>Stramenopiles</taxon>
        <taxon>Ochrophyta</taxon>
        <taxon>Bacillariophyta</taxon>
        <taxon>Coscinodiscophyceae</taxon>
        <taxon>Thalassiosirophycidae</taxon>
        <taxon>Thalassiosirales</taxon>
        <taxon>Thalassiosiraceae</taxon>
        <taxon>Thalassiosira</taxon>
    </lineage>
</organism>
<dbReference type="HOGENOM" id="CLU_501105_0_0_1"/>
<evidence type="ECO:0000313" key="2">
    <source>
        <dbReference type="EMBL" id="EED90512.1"/>
    </source>
</evidence>
<dbReference type="AlphaFoldDB" id="B8C8M8"/>
<evidence type="ECO:0000256" key="1">
    <source>
        <dbReference type="SAM" id="Phobius"/>
    </source>
</evidence>
<evidence type="ECO:0000313" key="3">
    <source>
        <dbReference type="Proteomes" id="UP000001449"/>
    </source>
</evidence>
<proteinExistence type="predicted"/>
<dbReference type="Proteomes" id="UP000001449">
    <property type="component" value="Chromosome 9"/>
</dbReference>
<dbReference type="OMA" id="AMIREPT"/>
<keyword evidence="3" id="KW-1185">Reference proteome</keyword>
<dbReference type="RefSeq" id="XP_002292537.1">
    <property type="nucleotide sequence ID" value="XM_002292501.1"/>
</dbReference>
<dbReference type="Gene3D" id="3.40.50.300">
    <property type="entry name" value="P-loop containing nucleotide triphosphate hydrolases"/>
    <property type="match status" value="1"/>
</dbReference>
<keyword evidence="1" id="KW-1133">Transmembrane helix</keyword>
<dbReference type="KEGG" id="tps:THAPSDRAFT_24066"/>
<dbReference type="eggNOG" id="ENOG502T197">
    <property type="taxonomic scope" value="Eukaryota"/>
</dbReference>
<dbReference type="InParanoid" id="B8C8M8"/>
<feature type="transmembrane region" description="Helical" evidence="1">
    <location>
        <begin position="14"/>
        <end position="35"/>
    </location>
</feature>
<dbReference type="EMBL" id="CM000645">
    <property type="protein sequence ID" value="EED90512.1"/>
    <property type="molecule type" value="Genomic_DNA"/>
</dbReference>
<accession>B8C8M8</accession>
<name>B8C8M8_THAPS</name>
<keyword evidence="1" id="KW-0472">Membrane</keyword>
<keyword evidence="1" id="KW-0812">Transmembrane</keyword>
<dbReference type="GeneID" id="7446972"/>
<dbReference type="PaxDb" id="35128-Thaps24066"/>
<reference evidence="2 3" key="1">
    <citation type="journal article" date="2004" name="Science">
        <title>The genome of the diatom Thalassiosira pseudonana: ecology, evolution, and metabolism.</title>
        <authorList>
            <person name="Armbrust E.V."/>
            <person name="Berges J.A."/>
            <person name="Bowler C."/>
            <person name="Green B.R."/>
            <person name="Martinez D."/>
            <person name="Putnam N.H."/>
            <person name="Zhou S."/>
            <person name="Allen A.E."/>
            <person name="Apt K.E."/>
            <person name="Bechner M."/>
            <person name="Brzezinski M.A."/>
            <person name="Chaal B.K."/>
            <person name="Chiovitti A."/>
            <person name="Davis A.K."/>
            <person name="Demarest M.S."/>
            <person name="Detter J.C."/>
            <person name="Glavina T."/>
            <person name="Goodstein D."/>
            <person name="Hadi M.Z."/>
            <person name="Hellsten U."/>
            <person name="Hildebrand M."/>
            <person name="Jenkins B.D."/>
            <person name="Jurka J."/>
            <person name="Kapitonov V.V."/>
            <person name="Kroger N."/>
            <person name="Lau W.W."/>
            <person name="Lane T.W."/>
            <person name="Larimer F.W."/>
            <person name="Lippmeier J.C."/>
            <person name="Lucas S."/>
            <person name="Medina M."/>
            <person name="Montsant A."/>
            <person name="Obornik M."/>
            <person name="Parker M.S."/>
            <person name="Palenik B."/>
            <person name="Pazour G.J."/>
            <person name="Richardson P.M."/>
            <person name="Rynearson T.A."/>
            <person name="Saito M.A."/>
            <person name="Schwartz D.C."/>
            <person name="Thamatrakoln K."/>
            <person name="Valentin K."/>
            <person name="Vardi A."/>
            <person name="Wilkerson F.P."/>
            <person name="Rokhsar D.S."/>
        </authorList>
    </citation>
    <scope>NUCLEOTIDE SEQUENCE [LARGE SCALE GENOMIC DNA]</scope>
    <source>
        <strain evidence="2 3">CCMP1335</strain>
    </source>
</reference>
<sequence length="544" mass="60994">MKQTNINVTPHPKIWARLVLIITVPVYVTLLFWMLCNSTVPSSTSTVDHPLLAKSMASNSDSTIHGQSSRNKQHQQYEQLATQIANKWNITTPHGIALLTQQFYKPLSDYNPLADFLHFHHIAKTGGTTISDILNATLGTSGDAGGFGGGGGIMPGSDRSGFFDQKKFHATILANGRQRSNITGSNGTNQGGLHYVASYGHTRLRPIHGPNRTNLAQFFEQYFQLLPRPKRLRSLAMLREPTDLRASTHAMAMCAINGRVNTFNWRREKKGLPRVCTPKEGLNISSLIDDHNAKALRKCGDVSGSAKQLNKLEQMVCNKGPSSIDYCRGASELLSSEAYQHMRSMYKSLMGRYFARQEMGVVNYISIENSVKRNDPGGFSMNEVVHWVEEYTLIDLGGLDVNIESSPYDGRKLLKGMSGGRPINTAPTKATAEPDFLWFGITERMHESTCLLFYALGVKPLPEIPRERVVNCSPTSWWNNEERHIVREREQADYAIWRTANAMLDVRVWMMREEVIRKMENGEGWLSVEERDRLNAFVEAGCVG</sequence>
<reference evidence="2 3" key="2">
    <citation type="journal article" date="2008" name="Nature">
        <title>The Phaeodactylum genome reveals the evolutionary history of diatom genomes.</title>
        <authorList>
            <person name="Bowler C."/>
            <person name="Allen A.E."/>
            <person name="Badger J.H."/>
            <person name="Grimwood J."/>
            <person name="Jabbari K."/>
            <person name="Kuo A."/>
            <person name="Maheswari U."/>
            <person name="Martens C."/>
            <person name="Maumus F."/>
            <person name="Otillar R.P."/>
            <person name="Rayko E."/>
            <person name="Salamov A."/>
            <person name="Vandepoele K."/>
            <person name="Beszteri B."/>
            <person name="Gruber A."/>
            <person name="Heijde M."/>
            <person name="Katinka M."/>
            <person name="Mock T."/>
            <person name="Valentin K."/>
            <person name="Verret F."/>
            <person name="Berges J.A."/>
            <person name="Brownlee C."/>
            <person name="Cadoret J.P."/>
            <person name="Chiovitti A."/>
            <person name="Choi C.J."/>
            <person name="Coesel S."/>
            <person name="De Martino A."/>
            <person name="Detter J.C."/>
            <person name="Durkin C."/>
            <person name="Falciatore A."/>
            <person name="Fournet J."/>
            <person name="Haruta M."/>
            <person name="Huysman M.J."/>
            <person name="Jenkins B.D."/>
            <person name="Jiroutova K."/>
            <person name="Jorgensen R.E."/>
            <person name="Joubert Y."/>
            <person name="Kaplan A."/>
            <person name="Kroger N."/>
            <person name="Kroth P.G."/>
            <person name="La Roche J."/>
            <person name="Lindquist E."/>
            <person name="Lommer M."/>
            <person name="Martin-Jezequel V."/>
            <person name="Lopez P.J."/>
            <person name="Lucas S."/>
            <person name="Mangogna M."/>
            <person name="McGinnis K."/>
            <person name="Medlin L.K."/>
            <person name="Montsant A."/>
            <person name="Oudot-Le Secq M.P."/>
            <person name="Napoli C."/>
            <person name="Obornik M."/>
            <person name="Parker M.S."/>
            <person name="Petit J.L."/>
            <person name="Porcel B.M."/>
            <person name="Poulsen N."/>
            <person name="Robison M."/>
            <person name="Rychlewski L."/>
            <person name="Rynearson T.A."/>
            <person name="Schmutz J."/>
            <person name="Shapiro H."/>
            <person name="Siaut M."/>
            <person name="Stanley M."/>
            <person name="Sussman M.R."/>
            <person name="Taylor A.R."/>
            <person name="Vardi A."/>
            <person name="von Dassow P."/>
            <person name="Vyverman W."/>
            <person name="Willis A."/>
            <person name="Wyrwicz L.S."/>
            <person name="Rokhsar D.S."/>
            <person name="Weissenbach J."/>
            <person name="Armbrust E.V."/>
            <person name="Green B.R."/>
            <person name="Van de Peer Y."/>
            <person name="Grigoriev I.V."/>
        </authorList>
    </citation>
    <scope>NUCLEOTIDE SEQUENCE [LARGE SCALE GENOMIC DNA]</scope>
    <source>
        <strain evidence="2 3">CCMP1335</strain>
    </source>
</reference>
<protein>
    <submittedName>
        <fullName evidence="2">Uncharacterized protein</fullName>
    </submittedName>
</protein>